<dbReference type="InterPro" id="IPR034829">
    <property type="entry name" value="DnaD-like_sf"/>
</dbReference>
<feature type="region of interest" description="Disordered" evidence="2">
    <location>
        <begin position="220"/>
        <end position="255"/>
    </location>
</feature>
<reference evidence="4" key="1">
    <citation type="submission" date="2019-09" db="EMBL/GenBank/DDBJ databases">
        <title>Characterisation of the sponge microbiome using genome-centric metagenomics.</title>
        <authorList>
            <person name="Engelberts J.P."/>
            <person name="Robbins S.J."/>
            <person name="De Goeij J.M."/>
            <person name="Aranda M."/>
            <person name="Bell S.C."/>
            <person name="Webster N.S."/>
        </authorList>
    </citation>
    <scope>NUCLEOTIDE SEQUENCE</scope>
    <source>
        <strain evidence="4">SB0662_bin_9</strain>
    </source>
</reference>
<accession>A0A6B1DUE9</accession>
<dbReference type="SUPFAM" id="SSF158499">
    <property type="entry name" value="DnaD domain-like"/>
    <property type="match status" value="1"/>
</dbReference>
<dbReference type="InterPro" id="IPR006343">
    <property type="entry name" value="DnaB/C_C"/>
</dbReference>
<gene>
    <name evidence="4" type="ORF">F4Y08_08360</name>
</gene>
<dbReference type="Gene3D" id="1.10.10.630">
    <property type="entry name" value="DnaD domain-like"/>
    <property type="match status" value="1"/>
</dbReference>
<name>A0A6B1DUE9_9CHLR</name>
<dbReference type="EMBL" id="VXPY01000056">
    <property type="protein sequence ID" value="MYD90332.1"/>
    <property type="molecule type" value="Genomic_DNA"/>
</dbReference>
<organism evidence="4">
    <name type="scientific">Caldilineaceae bacterium SB0662_bin_9</name>
    <dbReference type="NCBI Taxonomy" id="2605258"/>
    <lineage>
        <taxon>Bacteria</taxon>
        <taxon>Bacillati</taxon>
        <taxon>Chloroflexota</taxon>
        <taxon>Caldilineae</taxon>
        <taxon>Caldilineales</taxon>
        <taxon>Caldilineaceae</taxon>
    </lineage>
</organism>
<dbReference type="NCBIfam" id="TIGR01446">
    <property type="entry name" value="DnaD_dom"/>
    <property type="match status" value="1"/>
</dbReference>
<proteinExistence type="inferred from homology"/>
<evidence type="ECO:0000256" key="1">
    <source>
        <dbReference type="ARBA" id="ARBA00093462"/>
    </source>
</evidence>
<sequence length="255" mass="28410">MNPGRRFAGPADAFVGFPAGGLEEVLIPARLLTDLLSRIDSLAETRLTLYCYQQIGRLSGQSAWLRARDLRSDPDLLNLMSGLSELHSPRKVLDDALEKALVRNALLGLELPGADGEPDDKALFPNTEAGRRLRAEMDAAGTAVRGNGSVPPIARLAESEPFRLYHQNFGLLTPVLADQLRSLIEEFPLSWVCEAMEIAIARNKKALAYVKAILNRWEREARESGEPDGCPRPRDPMEPYDDHSEWTSRPRGRWE</sequence>
<evidence type="ECO:0000259" key="3">
    <source>
        <dbReference type="Pfam" id="PF07261"/>
    </source>
</evidence>
<evidence type="ECO:0000256" key="2">
    <source>
        <dbReference type="SAM" id="MobiDB-lite"/>
    </source>
</evidence>
<dbReference type="AlphaFoldDB" id="A0A6B1DUE9"/>
<comment type="caution">
    <text evidence="4">The sequence shown here is derived from an EMBL/GenBank/DDBJ whole genome shotgun (WGS) entry which is preliminary data.</text>
</comment>
<feature type="domain" description="DnaB/C C-terminal" evidence="3">
    <location>
        <begin position="162"/>
        <end position="220"/>
    </location>
</feature>
<protein>
    <submittedName>
        <fullName evidence="4">DnaD domain protein</fullName>
    </submittedName>
</protein>
<dbReference type="Pfam" id="PF07261">
    <property type="entry name" value="DnaB_2"/>
    <property type="match status" value="1"/>
</dbReference>
<comment type="similarity">
    <text evidence="1">Belongs to the DnaB/DnaD family.</text>
</comment>
<evidence type="ECO:0000313" key="4">
    <source>
        <dbReference type="EMBL" id="MYD90332.1"/>
    </source>
</evidence>